<organism evidence="1 2">
    <name type="scientific">Catenuloplanes indicus</name>
    <dbReference type="NCBI Taxonomy" id="137267"/>
    <lineage>
        <taxon>Bacteria</taxon>
        <taxon>Bacillati</taxon>
        <taxon>Actinomycetota</taxon>
        <taxon>Actinomycetes</taxon>
        <taxon>Micromonosporales</taxon>
        <taxon>Micromonosporaceae</taxon>
        <taxon>Catenuloplanes</taxon>
    </lineage>
</organism>
<keyword evidence="2" id="KW-1185">Reference proteome</keyword>
<reference evidence="1 2" key="1">
    <citation type="submission" date="2023-07" db="EMBL/GenBank/DDBJ databases">
        <title>Sequencing the genomes of 1000 actinobacteria strains.</title>
        <authorList>
            <person name="Klenk H.-P."/>
        </authorList>
    </citation>
    <scope>NUCLEOTIDE SEQUENCE [LARGE SCALE GENOMIC DNA]</scope>
    <source>
        <strain evidence="1 2">DSM 44709</strain>
    </source>
</reference>
<proteinExistence type="predicted"/>
<comment type="caution">
    <text evidence="1">The sequence shown here is derived from an EMBL/GenBank/DDBJ whole genome shotgun (WGS) entry which is preliminary data.</text>
</comment>
<dbReference type="RefSeq" id="WP_307245630.1">
    <property type="nucleotide sequence ID" value="NZ_JAUSUZ010000001.1"/>
</dbReference>
<evidence type="ECO:0000313" key="2">
    <source>
        <dbReference type="Proteomes" id="UP001240236"/>
    </source>
</evidence>
<dbReference type="InterPro" id="IPR010310">
    <property type="entry name" value="T7SS_ESAT-6-like"/>
</dbReference>
<gene>
    <name evidence="1" type="ORF">J2S42_006659</name>
</gene>
<accession>A0AAE4B080</accession>
<dbReference type="InterPro" id="IPR036689">
    <property type="entry name" value="ESAT-6-like_sf"/>
</dbReference>
<name>A0AAE4B080_9ACTN</name>
<dbReference type="Pfam" id="PF06013">
    <property type="entry name" value="WXG100"/>
    <property type="match status" value="1"/>
</dbReference>
<dbReference type="SUPFAM" id="SSF140453">
    <property type="entry name" value="EsxAB dimer-like"/>
    <property type="match status" value="1"/>
</dbReference>
<sequence length="105" mass="11456">MAFEVTPEYVADAAANCTTSATEIEAQLQVTKNYVISLRDEYQGVAAMNFDALMADFDAFGVMLHNALINIGDGLRGNFNNYTSVEEFATTNLVEVNGEIPGVYF</sequence>
<dbReference type="AlphaFoldDB" id="A0AAE4B080"/>
<dbReference type="Gene3D" id="1.10.287.1060">
    <property type="entry name" value="ESAT-6-like"/>
    <property type="match status" value="1"/>
</dbReference>
<protein>
    <submittedName>
        <fullName evidence="1">WXG100 family type VII secretion target</fullName>
    </submittedName>
</protein>
<dbReference type="Proteomes" id="UP001240236">
    <property type="component" value="Unassembled WGS sequence"/>
</dbReference>
<evidence type="ECO:0000313" key="1">
    <source>
        <dbReference type="EMBL" id="MDQ0369990.1"/>
    </source>
</evidence>
<dbReference type="EMBL" id="JAUSUZ010000001">
    <property type="protein sequence ID" value="MDQ0369990.1"/>
    <property type="molecule type" value="Genomic_DNA"/>
</dbReference>